<feature type="domain" description="Tyr recombinase" evidence="5">
    <location>
        <begin position="516"/>
        <end position="716"/>
    </location>
</feature>
<dbReference type="PANTHER" id="PTHR30349:SF64">
    <property type="entry name" value="PROPHAGE INTEGRASE INTD-RELATED"/>
    <property type="match status" value="1"/>
</dbReference>
<reference evidence="6 7" key="1">
    <citation type="submission" date="2018-08" db="EMBL/GenBank/DDBJ databases">
        <title>Flavobacterium tibetense sp. nov., isolated from a wetland YonghuCo on Tibetan Plateau.</title>
        <authorList>
            <person name="Phurbu D."/>
            <person name="Lu H."/>
            <person name="Xing P."/>
        </authorList>
    </citation>
    <scope>NUCLEOTIDE SEQUENCE [LARGE SCALE GENOMIC DNA]</scope>
    <source>
        <strain evidence="6 7">DJC</strain>
    </source>
</reference>
<evidence type="ECO:0000313" key="7">
    <source>
        <dbReference type="Proteomes" id="UP000284547"/>
    </source>
</evidence>
<evidence type="ECO:0000313" key="6">
    <source>
        <dbReference type="EMBL" id="RGP36865.1"/>
    </source>
</evidence>
<dbReference type="GO" id="GO:0003677">
    <property type="term" value="F:DNA binding"/>
    <property type="evidence" value="ECO:0007669"/>
    <property type="project" value="UniProtKB-KW"/>
</dbReference>
<organism evidence="6 7">
    <name type="scientific">Pseudotabrizicola alkalilacus</name>
    <dbReference type="NCBI Taxonomy" id="2305252"/>
    <lineage>
        <taxon>Bacteria</taxon>
        <taxon>Pseudomonadati</taxon>
        <taxon>Pseudomonadota</taxon>
        <taxon>Alphaproteobacteria</taxon>
        <taxon>Rhodobacterales</taxon>
        <taxon>Paracoccaceae</taxon>
        <taxon>Pseudotabrizicola</taxon>
    </lineage>
</organism>
<evidence type="ECO:0000256" key="2">
    <source>
        <dbReference type="ARBA" id="ARBA00022908"/>
    </source>
</evidence>
<keyword evidence="4" id="KW-0233">DNA recombination</keyword>
<keyword evidence="7" id="KW-1185">Reference proteome</keyword>
<evidence type="ECO:0000259" key="5">
    <source>
        <dbReference type="PROSITE" id="PS51898"/>
    </source>
</evidence>
<evidence type="ECO:0000256" key="1">
    <source>
        <dbReference type="ARBA" id="ARBA00008857"/>
    </source>
</evidence>
<dbReference type="Proteomes" id="UP000284547">
    <property type="component" value="Unassembled WGS sequence"/>
</dbReference>
<comment type="caution">
    <text evidence="6">The sequence shown here is derived from an EMBL/GenBank/DDBJ whole genome shotgun (WGS) entry which is preliminary data.</text>
</comment>
<comment type="similarity">
    <text evidence="1">Belongs to the 'phage' integrase family.</text>
</comment>
<keyword evidence="2" id="KW-0229">DNA integration</keyword>
<dbReference type="GO" id="GO:0006310">
    <property type="term" value="P:DNA recombination"/>
    <property type="evidence" value="ECO:0007669"/>
    <property type="project" value="UniProtKB-KW"/>
</dbReference>
<dbReference type="InterPro" id="IPR050090">
    <property type="entry name" value="Tyrosine_recombinase_XerCD"/>
</dbReference>
<dbReference type="CDD" id="cd01184">
    <property type="entry name" value="INT_C_like_1"/>
    <property type="match status" value="1"/>
</dbReference>
<dbReference type="InterPro" id="IPR013762">
    <property type="entry name" value="Integrase-like_cat_sf"/>
</dbReference>
<dbReference type="GO" id="GO:0015074">
    <property type="term" value="P:DNA integration"/>
    <property type="evidence" value="ECO:0007669"/>
    <property type="project" value="UniProtKB-KW"/>
</dbReference>
<name>A0A411Z1B0_9RHOB</name>
<dbReference type="SUPFAM" id="SSF56349">
    <property type="entry name" value="DNA breaking-rejoining enzymes"/>
    <property type="match status" value="1"/>
</dbReference>
<dbReference type="InterPro" id="IPR010998">
    <property type="entry name" value="Integrase_recombinase_N"/>
</dbReference>
<accession>A0A411Z1B0</accession>
<evidence type="ECO:0000256" key="3">
    <source>
        <dbReference type="ARBA" id="ARBA00023125"/>
    </source>
</evidence>
<dbReference type="InterPro" id="IPR011010">
    <property type="entry name" value="DNA_brk_join_enz"/>
</dbReference>
<keyword evidence="3" id="KW-0238">DNA-binding</keyword>
<dbReference type="InterPro" id="IPR002104">
    <property type="entry name" value="Integrase_catalytic"/>
</dbReference>
<sequence length="744" mass="83977">MGNQRVESSLSTCSRSSRPLCPMSRFLLRTKSRSQRMGRIAYLSKRGNIWWFRRRHPAIVIPSPQNPQVSGLCVGLTGKAQAKGHLAISLQTSSSREARLLGTRLSDHFERAWAFFEAGAYRMTEQDDPLDTMALMLTEGFRKYITHYRASGMSGMAPGVRERAFARLDAELREALGIEPLPYADMLTRVEIKPGIKYIVLNDPDPNAPMTPEDEFHERMAAQAEAEDAATRGFAADAYSVAQAMDPADIRLIDPEDEDSVNRLETMADGFGRLLDQYLVSCEISGLDPKAEMPSAQQIAKNLHRAALRLGLPKQTPNRADEIPIKAKPALSNEPFTIFAEKYLALRCQGYTLRREDESPHAATGTNFERTSLRNWQSSVRVFSEIVGDLPLSEISKEEVIEFNTLIQRLPANFGKSSRDNRSARQVIEYTDDREPLEIAEIIEKLRAQGRPAAEIEDVVAAARTKRISATTIKRHQTALQSIFEHALAQQMITTNPFKGRLLTEAEVKRWKMSAARVERLGWGDSIYALLESEVFTNPLADIGEPLFWAPLIAMYAGLRLEEICQLRVRDFAKENGIIFVAVQNELGSQLVKSANSIRRVPLHKALIDIGLPKLVELRQQAGMSRLFPDMPRSKSKGTMSAIMSKRFGYYIRSRGIKDDGLDFHALRTEFLVRLTRAKVPDHVRKGLMGHEQTDVTHRNYFRAGETIEDMKEYVDRIDIDHRSITPPFGAYLSPERLPLRLVR</sequence>
<dbReference type="PROSITE" id="PS51898">
    <property type="entry name" value="TYR_RECOMBINASE"/>
    <property type="match status" value="1"/>
</dbReference>
<dbReference type="PANTHER" id="PTHR30349">
    <property type="entry name" value="PHAGE INTEGRASE-RELATED"/>
    <property type="match status" value="1"/>
</dbReference>
<dbReference type="EMBL" id="QWEY01000006">
    <property type="protein sequence ID" value="RGP36865.1"/>
    <property type="molecule type" value="Genomic_DNA"/>
</dbReference>
<protein>
    <recommendedName>
        <fullName evidence="5">Tyr recombinase domain-containing protein</fullName>
    </recommendedName>
</protein>
<dbReference type="Pfam" id="PF00589">
    <property type="entry name" value="Phage_integrase"/>
    <property type="match status" value="1"/>
</dbReference>
<proteinExistence type="inferred from homology"/>
<dbReference type="Gene3D" id="1.10.443.10">
    <property type="entry name" value="Intergrase catalytic core"/>
    <property type="match status" value="1"/>
</dbReference>
<evidence type="ECO:0000256" key="4">
    <source>
        <dbReference type="ARBA" id="ARBA00023172"/>
    </source>
</evidence>
<dbReference type="Gene3D" id="1.10.150.130">
    <property type="match status" value="1"/>
</dbReference>
<gene>
    <name evidence="6" type="ORF">D1012_11950</name>
</gene>
<dbReference type="AlphaFoldDB" id="A0A411Z1B0"/>